<reference evidence="7 8" key="1">
    <citation type="journal article" date="2014" name="Genome Announc.">
        <title>Draft Genome Sequence of Streptomyces fradiae ATCC 19609, a Strain Highly Sensitive to Antibiotics.</title>
        <authorList>
            <person name="Bekker O.B."/>
            <person name="Klimina K.M."/>
            <person name="Vatlin A.A."/>
            <person name="Zakharevich N.V."/>
            <person name="Kasianov A.S."/>
            <person name="Danilenko V.N."/>
        </authorList>
    </citation>
    <scope>NUCLEOTIDE SEQUENCE [LARGE SCALE GENOMIC DNA]</scope>
    <source>
        <strain evidence="7 8">ATCC 19609</strain>
    </source>
</reference>
<dbReference type="Pfam" id="PF02775">
    <property type="entry name" value="TPP_enzyme_C"/>
    <property type="match status" value="1"/>
</dbReference>
<sequence length="585" mass="61966">MTGSETSGTGTVTGCWQAVVRLLLQHDVPTAFGLPADDLDLLEALQDSGLHFVTCRDQRNALFMATGYALQSGRTGIAFTGKGPAVTNTVTGLLEARSSAAPVVLLSAGTPAERRGAGAFQELDQLAVVAPLVKWAARVDSPARVAPMLRRALLVAREGVPGPVYLELPDHLLTAEIPLPGTSDAAGREDVERPRTVRLDAGASALRTLEAAERPVLLVGGGMRHAHRARTLEGLAERLGAAVFCTASGRGAFDERHPQFCGLSGLYVPEAAAALWQETDCVLALGSRLEETATYEWPRRIGREVPVVQVNLDAAEFHTDYSGPKILADASALLAGELPGPTPRPPGADAWVRRVTAVHQRLHAEHRERLDELATGPRLRIPELLAALTDVLPDDLVLVQENGLQDMWSYRYPLYQCGPDGGSVVPSEQTSLGFGAAAAAGVKAAAPHRPVAALVGDGAFALFDADLPTLVEQRLGVLYVVLRNGGYGWLQNQLDQRATSLPGYRFADPAAAGPGVPDLPGLYRFDLGDRSTLRTDLEQAWKLCGSGHPVVLNLPVELTDALFATAPAGGDFPLLPALDATDGSE</sequence>
<comment type="caution">
    <text evidence="7">The sequence shown here is derived from an EMBL/GenBank/DDBJ whole genome shotgun (WGS) entry which is preliminary data.</text>
</comment>
<proteinExistence type="inferred from homology"/>
<dbReference type="SUPFAM" id="SSF52518">
    <property type="entry name" value="Thiamin diphosphate-binding fold (THDP-binding)"/>
    <property type="match status" value="2"/>
</dbReference>
<comment type="similarity">
    <text evidence="1 3">Belongs to the TPP enzyme family.</text>
</comment>
<dbReference type="AlphaFoldDB" id="A0A3R7I2X2"/>
<dbReference type="InterPro" id="IPR029061">
    <property type="entry name" value="THDP-binding"/>
</dbReference>
<evidence type="ECO:0000256" key="3">
    <source>
        <dbReference type="RuleBase" id="RU362132"/>
    </source>
</evidence>
<dbReference type="GO" id="GO:0030976">
    <property type="term" value="F:thiamine pyrophosphate binding"/>
    <property type="evidence" value="ECO:0007669"/>
    <property type="project" value="InterPro"/>
</dbReference>
<evidence type="ECO:0000256" key="2">
    <source>
        <dbReference type="ARBA" id="ARBA00023052"/>
    </source>
</evidence>
<name>A0A3R7I2X2_9ACTN</name>
<dbReference type="CDD" id="cd07035">
    <property type="entry name" value="TPP_PYR_POX_like"/>
    <property type="match status" value="1"/>
</dbReference>
<evidence type="ECO:0000313" key="8">
    <source>
        <dbReference type="Proteomes" id="UP000028058"/>
    </source>
</evidence>
<dbReference type="EMBL" id="JNAD02000005">
    <property type="protein sequence ID" value="RKM95945.1"/>
    <property type="molecule type" value="Genomic_DNA"/>
</dbReference>
<organism evidence="7 8">
    <name type="scientific">Streptomyces xinghaiensis</name>
    <dbReference type="NCBI Taxonomy" id="1038928"/>
    <lineage>
        <taxon>Bacteria</taxon>
        <taxon>Bacillati</taxon>
        <taxon>Actinomycetota</taxon>
        <taxon>Actinomycetes</taxon>
        <taxon>Kitasatosporales</taxon>
        <taxon>Streptomycetaceae</taxon>
        <taxon>Streptomyces</taxon>
    </lineage>
</organism>
<evidence type="ECO:0000259" key="5">
    <source>
        <dbReference type="Pfam" id="PF02775"/>
    </source>
</evidence>
<dbReference type="InterPro" id="IPR012001">
    <property type="entry name" value="Thiamin_PyroP_enz_TPP-bd_dom"/>
</dbReference>
<accession>A0A3R7I2X2</accession>
<dbReference type="GO" id="GO:0050660">
    <property type="term" value="F:flavin adenine dinucleotide binding"/>
    <property type="evidence" value="ECO:0007669"/>
    <property type="project" value="TreeGrafter"/>
</dbReference>
<dbReference type="SUPFAM" id="SSF52467">
    <property type="entry name" value="DHS-like NAD/FAD-binding domain"/>
    <property type="match status" value="1"/>
</dbReference>
<dbReference type="GO" id="GO:0005948">
    <property type="term" value="C:acetolactate synthase complex"/>
    <property type="evidence" value="ECO:0007669"/>
    <property type="project" value="TreeGrafter"/>
</dbReference>
<dbReference type="GO" id="GO:0009099">
    <property type="term" value="P:L-valine biosynthetic process"/>
    <property type="evidence" value="ECO:0007669"/>
    <property type="project" value="TreeGrafter"/>
</dbReference>
<feature type="domain" description="Thiamine pyrophosphate enzyme TPP-binding" evidence="5">
    <location>
        <begin position="405"/>
        <end position="496"/>
    </location>
</feature>
<feature type="domain" description="Thiamine pyrophosphate enzyme N-terminal TPP-binding" evidence="6">
    <location>
        <begin position="17"/>
        <end position="127"/>
    </location>
</feature>
<evidence type="ECO:0000259" key="6">
    <source>
        <dbReference type="Pfam" id="PF02776"/>
    </source>
</evidence>
<dbReference type="GO" id="GO:0009097">
    <property type="term" value="P:isoleucine biosynthetic process"/>
    <property type="evidence" value="ECO:0007669"/>
    <property type="project" value="TreeGrafter"/>
</dbReference>
<dbReference type="PANTHER" id="PTHR18968:SF167">
    <property type="entry name" value="ACETOLACTATE SYNTHASE LARGE SUBUNIT ILVB2-RELATED"/>
    <property type="match status" value="1"/>
</dbReference>
<dbReference type="Pfam" id="PF00205">
    <property type="entry name" value="TPP_enzyme_M"/>
    <property type="match status" value="1"/>
</dbReference>
<gene>
    <name evidence="7" type="ORF">SFRA_013130</name>
</gene>
<dbReference type="CDD" id="cd00568">
    <property type="entry name" value="TPP_enzymes"/>
    <property type="match status" value="1"/>
</dbReference>
<evidence type="ECO:0000256" key="1">
    <source>
        <dbReference type="ARBA" id="ARBA00007812"/>
    </source>
</evidence>
<dbReference type="InterPro" id="IPR045229">
    <property type="entry name" value="TPP_enz"/>
</dbReference>
<dbReference type="InterPro" id="IPR029035">
    <property type="entry name" value="DHS-like_NAD/FAD-binding_dom"/>
</dbReference>
<feature type="domain" description="Thiamine pyrophosphate enzyme central" evidence="4">
    <location>
        <begin position="204"/>
        <end position="334"/>
    </location>
</feature>
<dbReference type="Gene3D" id="3.40.50.970">
    <property type="match status" value="2"/>
</dbReference>
<dbReference type="InterPro" id="IPR011766">
    <property type="entry name" value="TPP_enzyme_TPP-bd"/>
</dbReference>
<dbReference type="Pfam" id="PF02776">
    <property type="entry name" value="TPP_enzyme_N"/>
    <property type="match status" value="1"/>
</dbReference>
<evidence type="ECO:0000259" key="4">
    <source>
        <dbReference type="Pfam" id="PF00205"/>
    </source>
</evidence>
<dbReference type="GO" id="GO:0003984">
    <property type="term" value="F:acetolactate synthase activity"/>
    <property type="evidence" value="ECO:0007669"/>
    <property type="project" value="TreeGrafter"/>
</dbReference>
<keyword evidence="8" id="KW-1185">Reference proteome</keyword>
<dbReference type="RefSeq" id="WP_050363919.1">
    <property type="nucleotide sequence ID" value="NZ_CP134822.1"/>
</dbReference>
<dbReference type="GO" id="GO:0000287">
    <property type="term" value="F:magnesium ion binding"/>
    <property type="evidence" value="ECO:0007669"/>
    <property type="project" value="InterPro"/>
</dbReference>
<evidence type="ECO:0000313" key="7">
    <source>
        <dbReference type="EMBL" id="RKM95945.1"/>
    </source>
</evidence>
<dbReference type="Proteomes" id="UP000028058">
    <property type="component" value="Unassembled WGS sequence"/>
</dbReference>
<protein>
    <submittedName>
        <fullName evidence="7">Thiamine pyrophosphate-binding protein</fullName>
    </submittedName>
</protein>
<keyword evidence="2 3" id="KW-0786">Thiamine pyrophosphate</keyword>
<dbReference type="InterPro" id="IPR012000">
    <property type="entry name" value="Thiamin_PyroP_enz_cen_dom"/>
</dbReference>
<dbReference type="Gene3D" id="3.40.50.1220">
    <property type="entry name" value="TPP-binding domain"/>
    <property type="match status" value="1"/>
</dbReference>
<dbReference type="OrthoDB" id="4494979at2"/>
<dbReference type="PANTHER" id="PTHR18968">
    <property type="entry name" value="THIAMINE PYROPHOSPHATE ENZYMES"/>
    <property type="match status" value="1"/>
</dbReference>